<evidence type="ECO:0000313" key="2">
    <source>
        <dbReference type="Proteomes" id="UP001208689"/>
    </source>
</evidence>
<name>A0ABY6HP35_9ARCH</name>
<dbReference type="EMBL" id="CP104013">
    <property type="protein sequence ID" value="UYP45278.1"/>
    <property type="molecule type" value="Genomic_DNA"/>
</dbReference>
<reference evidence="1" key="1">
    <citation type="submission" date="2022-09" db="EMBL/GenBank/DDBJ databases">
        <title>Actin cytoskeleton and complex cell architecture in an #Asgard archaeon.</title>
        <authorList>
            <person name="Ponce Toledo R.I."/>
            <person name="Schleper C."/>
            <person name="Rodrigues Oliveira T."/>
            <person name="Wollweber F."/>
            <person name="Xu J."/>
            <person name="Rittmann S."/>
            <person name="Klingl A."/>
            <person name="Pilhofer M."/>
        </authorList>
    </citation>
    <scope>NUCLEOTIDE SEQUENCE</scope>
    <source>
        <strain evidence="1">B-35</strain>
    </source>
</reference>
<gene>
    <name evidence="1" type="ORF">NEF87_001563</name>
</gene>
<proteinExistence type="predicted"/>
<dbReference type="Proteomes" id="UP001208689">
    <property type="component" value="Chromosome"/>
</dbReference>
<sequence>MPLSEKWHLILFTLFFLKNLTLFSKIARNCKIIPTESQIFGRSEGKISKQNENNANASHTKKNGLFI</sequence>
<evidence type="ECO:0000313" key="1">
    <source>
        <dbReference type="EMBL" id="UYP45278.1"/>
    </source>
</evidence>
<keyword evidence="2" id="KW-1185">Reference proteome</keyword>
<organism evidence="1 2">
    <name type="scientific">Candidatus Lokiarchaeum ossiferum</name>
    <dbReference type="NCBI Taxonomy" id="2951803"/>
    <lineage>
        <taxon>Archaea</taxon>
        <taxon>Promethearchaeati</taxon>
        <taxon>Promethearchaeota</taxon>
        <taxon>Promethearchaeia</taxon>
        <taxon>Promethearchaeales</taxon>
        <taxon>Promethearchaeaceae</taxon>
        <taxon>Candidatus Lokiarchaeum</taxon>
    </lineage>
</organism>
<protein>
    <submittedName>
        <fullName evidence="1">Uncharacterized protein</fullName>
    </submittedName>
</protein>
<accession>A0ABY6HP35</accession>